<gene>
    <name evidence="2" type="ORF">K649_00535</name>
</gene>
<dbReference type="KEGG" id="mre:K649_00535"/>
<evidence type="ECO:0000313" key="3">
    <source>
        <dbReference type="Proteomes" id="UP000013026"/>
    </source>
</evidence>
<evidence type="ECO:0000313" key="2">
    <source>
        <dbReference type="EMBL" id="AGK03419.1"/>
    </source>
</evidence>
<dbReference type="PATRIC" id="fig|504728.9.peg.113"/>
<dbReference type="AlphaFoldDB" id="M9X907"/>
<name>M9X907_MEIRD</name>
<sequence>MKFLALIRKRYQGAIIWVCASTSKAPQYAEIWGTGESPLEALLDLVELLGMVPASPPEQGGTPTIQNEACPSRKNRGSVSHAKAPRRGGPGSTTGERGDRA</sequence>
<feature type="region of interest" description="Disordered" evidence="1">
    <location>
        <begin position="52"/>
        <end position="101"/>
    </location>
</feature>
<accession>M9X907</accession>
<dbReference type="STRING" id="504728.K649_00535"/>
<dbReference type="EMBL" id="CP005385">
    <property type="protein sequence ID" value="AGK03419.1"/>
    <property type="molecule type" value="Genomic_DNA"/>
</dbReference>
<protein>
    <submittedName>
        <fullName evidence="2">Uncharacterized protein</fullName>
    </submittedName>
</protein>
<dbReference type="Proteomes" id="UP000013026">
    <property type="component" value="Chromosome"/>
</dbReference>
<proteinExistence type="predicted"/>
<organism evidence="2 3">
    <name type="scientific">Meiothermus ruber (strain ATCC 35948 / DSM 1279 / VKM B-1258 / 21)</name>
    <name type="common">Thermus ruber</name>
    <dbReference type="NCBI Taxonomy" id="504728"/>
    <lineage>
        <taxon>Bacteria</taxon>
        <taxon>Thermotogati</taxon>
        <taxon>Deinococcota</taxon>
        <taxon>Deinococci</taxon>
        <taxon>Thermales</taxon>
        <taxon>Thermaceae</taxon>
        <taxon>Meiothermus</taxon>
    </lineage>
</organism>
<reference evidence="2 3" key="1">
    <citation type="submission" date="2013-04" db="EMBL/GenBank/DDBJ databases">
        <authorList>
            <person name="Chin J."/>
            <person name="Alexander D.H."/>
            <person name="Marks P."/>
            <person name="Korlach J."/>
            <person name="Clum A."/>
            <person name="Copeland A."/>
        </authorList>
    </citation>
    <scope>NUCLEOTIDE SEQUENCE [LARGE SCALE GENOMIC DNA]</scope>
    <source>
        <strain evidence="3">ATCC 35948 / DSM 1279 / VKM B-1258 / 21</strain>
    </source>
</reference>
<evidence type="ECO:0000256" key="1">
    <source>
        <dbReference type="SAM" id="MobiDB-lite"/>
    </source>
</evidence>